<dbReference type="PANTHER" id="PTHR24416:SF527">
    <property type="entry name" value="PROTO-ONCOGENE TYROSINE-PROTEIN KINASE ROS"/>
    <property type="match status" value="1"/>
</dbReference>
<dbReference type="GO" id="GO:0007169">
    <property type="term" value="P:cell surface receptor protein tyrosine kinase signaling pathway"/>
    <property type="evidence" value="ECO:0007669"/>
    <property type="project" value="InterPro"/>
</dbReference>
<keyword evidence="11" id="KW-1185">Reference proteome</keyword>
<dbReference type="Pfam" id="PF07714">
    <property type="entry name" value="PK_Tyr_Ser-Thr"/>
    <property type="match status" value="2"/>
</dbReference>
<evidence type="ECO:0000313" key="10">
    <source>
        <dbReference type="EMBL" id="CAD7283418.1"/>
    </source>
</evidence>
<dbReference type="EMBL" id="CAJPEX010005397">
    <property type="protein sequence ID" value="CAG0923570.1"/>
    <property type="molecule type" value="Genomic_DNA"/>
</dbReference>
<evidence type="ECO:0000256" key="3">
    <source>
        <dbReference type="ARBA" id="ARBA00022679"/>
    </source>
</evidence>
<keyword evidence="7" id="KW-0829">Tyrosine-protein kinase</keyword>
<keyword evidence="6" id="KW-0067">ATP-binding</keyword>
<dbReference type="InterPro" id="IPR002011">
    <property type="entry name" value="Tyr_kinase_rcpt_2_CS"/>
</dbReference>
<evidence type="ECO:0000256" key="6">
    <source>
        <dbReference type="ARBA" id="ARBA00022840"/>
    </source>
</evidence>
<evidence type="ECO:0000256" key="2">
    <source>
        <dbReference type="ARBA" id="ARBA00022553"/>
    </source>
</evidence>
<name>A0A7R9BZJ3_9CRUS</name>
<dbReference type="AlphaFoldDB" id="A0A7R9BZJ3"/>
<dbReference type="PROSITE" id="PS00239">
    <property type="entry name" value="RECEPTOR_TYR_KIN_II"/>
    <property type="match status" value="1"/>
</dbReference>
<dbReference type="InterPro" id="IPR020635">
    <property type="entry name" value="Tyr_kinase_cat_dom"/>
</dbReference>
<dbReference type="SMART" id="SM00219">
    <property type="entry name" value="TyrKc"/>
    <property type="match status" value="1"/>
</dbReference>
<dbReference type="InterPro" id="IPR001245">
    <property type="entry name" value="Ser-Thr/Tyr_kinase_cat_dom"/>
</dbReference>
<dbReference type="GO" id="GO:0005886">
    <property type="term" value="C:plasma membrane"/>
    <property type="evidence" value="ECO:0007669"/>
    <property type="project" value="TreeGrafter"/>
</dbReference>
<dbReference type="SUPFAM" id="SSF56112">
    <property type="entry name" value="Protein kinase-like (PK-like)"/>
    <property type="match status" value="1"/>
</dbReference>
<gene>
    <name evidence="10" type="ORF">NMOB1V02_LOCUS11034</name>
</gene>
<keyword evidence="5" id="KW-0418">Kinase</keyword>
<keyword evidence="2" id="KW-0597">Phosphoprotein</keyword>
<evidence type="ECO:0000256" key="8">
    <source>
        <dbReference type="SAM" id="MobiDB-lite"/>
    </source>
</evidence>
<organism evidence="10">
    <name type="scientific">Notodromas monacha</name>
    <dbReference type="NCBI Taxonomy" id="399045"/>
    <lineage>
        <taxon>Eukaryota</taxon>
        <taxon>Metazoa</taxon>
        <taxon>Ecdysozoa</taxon>
        <taxon>Arthropoda</taxon>
        <taxon>Crustacea</taxon>
        <taxon>Oligostraca</taxon>
        <taxon>Ostracoda</taxon>
        <taxon>Podocopa</taxon>
        <taxon>Podocopida</taxon>
        <taxon>Cypridocopina</taxon>
        <taxon>Cypridoidea</taxon>
        <taxon>Cyprididae</taxon>
        <taxon>Notodromas</taxon>
    </lineage>
</organism>
<dbReference type="OrthoDB" id="546826at2759"/>
<accession>A0A7R9BZJ3</accession>
<evidence type="ECO:0000256" key="5">
    <source>
        <dbReference type="ARBA" id="ARBA00022777"/>
    </source>
</evidence>
<evidence type="ECO:0000256" key="1">
    <source>
        <dbReference type="ARBA" id="ARBA00011902"/>
    </source>
</evidence>
<dbReference type="GO" id="GO:0005524">
    <property type="term" value="F:ATP binding"/>
    <property type="evidence" value="ECO:0007669"/>
    <property type="project" value="UniProtKB-KW"/>
</dbReference>
<evidence type="ECO:0000313" key="11">
    <source>
        <dbReference type="Proteomes" id="UP000678499"/>
    </source>
</evidence>
<dbReference type="GO" id="GO:0043235">
    <property type="term" value="C:receptor complex"/>
    <property type="evidence" value="ECO:0007669"/>
    <property type="project" value="TreeGrafter"/>
</dbReference>
<keyword evidence="4" id="KW-0547">Nucleotide-binding</keyword>
<evidence type="ECO:0000256" key="7">
    <source>
        <dbReference type="ARBA" id="ARBA00023137"/>
    </source>
</evidence>
<feature type="region of interest" description="Disordered" evidence="8">
    <location>
        <begin position="313"/>
        <end position="349"/>
    </location>
</feature>
<feature type="domain" description="Tyrosine-protein kinase catalytic" evidence="9">
    <location>
        <begin position="1"/>
        <end position="145"/>
    </location>
</feature>
<keyword evidence="3" id="KW-0808">Transferase</keyword>
<dbReference type="EMBL" id="OA887434">
    <property type="protein sequence ID" value="CAD7283418.1"/>
    <property type="molecule type" value="Genomic_DNA"/>
</dbReference>
<sequence>MLQFKHEHILRLLAVCVEGEPCYLLLELMDGGDLLSHLRSNRPTTHACSLESEILEYRYTHLHRFPTSMDLLEPLLLLLLLVVLCNFRFNIVKIGDFGLARDVYKNDYYRKEGEGLLPVRFDMMTKCWSYSPENRPSFRYCLEYLSGLRKKMRGLWDEAIQQRNNDTHGDLTWHQELCEAVFGRIQYHPICSHRNCSSWRSSTSTRDGQQSRNAVTTSVVSSGNRSSDVGGYVVPASRQVVRLSADVASDVTGVTSLPKYLEIVNGSTNGGYEVPFCFTTSPGNGVVIEADLARLYANSSRWASVLGGVCQPRHQASTSTSTSDGMTSDTDESQQFNSMTPLYAKPKPRRHHKICPNKSEYVNVQALPFVGKETVC</sequence>
<dbReference type="Proteomes" id="UP000678499">
    <property type="component" value="Unassembled WGS sequence"/>
</dbReference>
<evidence type="ECO:0000256" key="4">
    <source>
        <dbReference type="ARBA" id="ARBA00022741"/>
    </source>
</evidence>
<feature type="region of interest" description="Disordered" evidence="8">
    <location>
        <begin position="202"/>
        <end position="226"/>
    </location>
</feature>
<dbReference type="PANTHER" id="PTHR24416">
    <property type="entry name" value="TYROSINE-PROTEIN KINASE RECEPTOR"/>
    <property type="match status" value="1"/>
</dbReference>
<dbReference type="InterPro" id="IPR011009">
    <property type="entry name" value="Kinase-like_dom_sf"/>
</dbReference>
<proteinExistence type="predicted"/>
<dbReference type="EC" id="2.7.10.1" evidence="1"/>
<reference evidence="10" key="1">
    <citation type="submission" date="2020-11" db="EMBL/GenBank/DDBJ databases">
        <authorList>
            <person name="Tran Van P."/>
        </authorList>
    </citation>
    <scope>NUCLEOTIDE SEQUENCE</scope>
</reference>
<dbReference type="InterPro" id="IPR050122">
    <property type="entry name" value="RTK"/>
</dbReference>
<evidence type="ECO:0000259" key="9">
    <source>
        <dbReference type="SMART" id="SM00219"/>
    </source>
</evidence>
<dbReference type="GO" id="GO:0004714">
    <property type="term" value="F:transmembrane receptor protein tyrosine kinase activity"/>
    <property type="evidence" value="ECO:0007669"/>
    <property type="project" value="UniProtKB-EC"/>
</dbReference>
<dbReference type="Gene3D" id="1.10.510.10">
    <property type="entry name" value="Transferase(Phosphotransferase) domain 1"/>
    <property type="match status" value="1"/>
</dbReference>
<dbReference type="GO" id="GO:0032006">
    <property type="term" value="P:regulation of TOR signaling"/>
    <property type="evidence" value="ECO:0007669"/>
    <property type="project" value="TreeGrafter"/>
</dbReference>
<feature type="compositionally biased region" description="Low complexity" evidence="8">
    <location>
        <begin position="317"/>
        <end position="328"/>
    </location>
</feature>
<protein>
    <recommendedName>
        <fullName evidence="1">receptor protein-tyrosine kinase</fullName>
        <ecNumber evidence="1">2.7.10.1</ecNumber>
    </recommendedName>
</protein>